<protein>
    <submittedName>
        <fullName evidence="2">Uncharacterized protein</fullName>
    </submittedName>
</protein>
<gene>
    <name evidence="2" type="ORF">N7539_004398</name>
</gene>
<dbReference type="GeneID" id="81624249"/>
<organism evidence="2 3">
    <name type="scientific">Penicillium diatomitis</name>
    <dbReference type="NCBI Taxonomy" id="2819901"/>
    <lineage>
        <taxon>Eukaryota</taxon>
        <taxon>Fungi</taxon>
        <taxon>Dikarya</taxon>
        <taxon>Ascomycota</taxon>
        <taxon>Pezizomycotina</taxon>
        <taxon>Eurotiomycetes</taxon>
        <taxon>Eurotiomycetidae</taxon>
        <taxon>Eurotiales</taxon>
        <taxon>Aspergillaceae</taxon>
        <taxon>Penicillium</taxon>
    </lineage>
</organism>
<keyword evidence="3" id="KW-1185">Reference proteome</keyword>
<comment type="caution">
    <text evidence="2">The sequence shown here is derived from an EMBL/GenBank/DDBJ whole genome shotgun (WGS) entry which is preliminary data.</text>
</comment>
<sequence>MVDGRFGTTERMRDFVGAGRWNQTSRKGSGTGEMQKGGRSVASDHEIRRRAKEREIETASMPDGRVQVWQQISIHRGPTGGPRRNPLHDEQRWRQRVGRTATIYYYSVSSVSPLRFRTRQKPITSDVSVCGMGPRGYKKMEISTLLRSRDVNSRTFISLSSFLAASFFSVTQPPARFDLRNKPTRAKRLENAE</sequence>
<name>A0A9X0BYL1_9EURO</name>
<dbReference type="Proteomes" id="UP001148312">
    <property type="component" value="Unassembled WGS sequence"/>
</dbReference>
<dbReference type="EMBL" id="JAPWDQ010000004">
    <property type="protein sequence ID" value="KAJ5489508.1"/>
    <property type="molecule type" value="Genomic_DNA"/>
</dbReference>
<reference evidence="2" key="1">
    <citation type="submission" date="2022-12" db="EMBL/GenBank/DDBJ databases">
        <authorList>
            <person name="Petersen C."/>
        </authorList>
    </citation>
    <scope>NUCLEOTIDE SEQUENCE</scope>
    <source>
        <strain evidence="2">IBT 30728</strain>
    </source>
</reference>
<dbReference type="RefSeq" id="XP_056791541.1">
    <property type="nucleotide sequence ID" value="XM_056934000.1"/>
</dbReference>
<evidence type="ECO:0000313" key="2">
    <source>
        <dbReference type="EMBL" id="KAJ5489508.1"/>
    </source>
</evidence>
<dbReference type="AlphaFoldDB" id="A0A9X0BYL1"/>
<accession>A0A9X0BYL1</accession>
<proteinExistence type="predicted"/>
<feature type="region of interest" description="Disordered" evidence="1">
    <location>
        <begin position="19"/>
        <end position="59"/>
    </location>
</feature>
<evidence type="ECO:0000256" key="1">
    <source>
        <dbReference type="SAM" id="MobiDB-lite"/>
    </source>
</evidence>
<reference evidence="2" key="2">
    <citation type="journal article" date="2023" name="IMA Fungus">
        <title>Comparative genomic study of the Penicillium genus elucidates a diverse pangenome and 15 lateral gene transfer events.</title>
        <authorList>
            <person name="Petersen C."/>
            <person name="Sorensen T."/>
            <person name="Nielsen M.R."/>
            <person name="Sondergaard T.E."/>
            <person name="Sorensen J.L."/>
            <person name="Fitzpatrick D.A."/>
            <person name="Frisvad J.C."/>
            <person name="Nielsen K.L."/>
        </authorList>
    </citation>
    <scope>NUCLEOTIDE SEQUENCE</scope>
    <source>
        <strain evidence="2">IBT 30728</strain>
    </source>
</reference>
<feature type="compositionally biased region" description="Basic and acidic residues" evidence="1">
    <location>
        <begin position="42"/>
        <end position="57"/>
    </location>
</feature>
<evidence type="ECO:0000313" key="3">
    <source>
        <dbReference type="Proteomes" id="UP001148312"/>
    </source>
</evidence>